<dbReference type="InterPro" id="IPR006694">
    <property type="entry name" value="Fatty_acid_hydroxylase"/>
</dbReference>
<evidence type="ECO:0000259" key="6">
    <source>
        <dbReference type="Pfam" id="PF04116"/>
    </source>
</evidence>
<dbReference type="AlphaFoldDB" id="A0A210Q444"/>
<comment type="subcellular location">
    <subcellularLocation>
        <location evidence="1">Membrane</location>
    </subcellularLocation>
</comment>
<feature type="transmembrane region" description="Helical" evidence="5">
    <location>
        <begin position="238"/>
        <end position="257"/>
    </location>
</feature>
<evidence type="ECO:0000313" key="7">
    <source>
        <dbReference type="EMBL" id="OWF43495.1"/>
    </source>
</evidence>
<evidence type="ECO:0000256" key="2">
    <source>
        <dbReference type="ARBA" id="ARBA00022692"/>
    </source>
</evidence>
<feature type="domain" description="Fatty acid hydroxylase" evidence="6">
    <location>
        <begin position="177"/>
        <end position="304"/>
    </location>
</feature>
<sequence length="332" mass="38588">MAEITEQTKDGAAKVVFMIVVFIAATATRGDWLLFMVYISKSQWQTMLNTSALYEQVNDSVSSGDVGLLESWKLQNLPIFLLLAVTSSFVMYYGVAYGFMWYFYINRRDKAHEWKCQPDKFLTPSNERHEILLGSANMLGGSLVSGVIACYIMNGGYSSMYYGLSDYGWSYLPLSAFAMFMYNDCLAYYLHRLFHYPFLYRHIHKMHHRYHQPTAFSAVAMHPAEFVLYQGYLAAIPFMVPIHPAVYVPVLLYTYYYGLMDHSGVKMDAFWPWQPPSQFHDNHHKYFHVNFGFNSYLFDWLHSTLDRPDREYGEHIFGGYGKPKTKPISKVQ</sequence>
<dbReference type="GO" id="GO:0016020">
    <property type="term" value="C:membrane"/>
    <property type="evidence" value="ECO:0007669"/>
    <property type="project" value="UniProtKB-SubCell"/>
</dbReference>
<evidence type="ECO:0000256" key="5">
    <source>
        <dbReference type="SAM" id="Phobius"/>
    </source>
</evidence>
<proteinExistence type="predicted"/>
<protein>
    <submittedName>
        <fullName evidence="7">C-5 sterol desaturase erg32</fullName>
    </submittedName>
</protein>
<evidence type="ECO:0000313" key="8">
    <source>
        <dbReference type="Proteomes" id="UP000242188"/>
    </source>
</evidence>
<dbReference type="PANTHER" id="PTHR11863">
    <property type="entry name" value="STEROL DESATURASE"/>
    <property type="match status" value="1"/>
</dbReference>
<dbReference type="OrthoDB" id="408954at2759"/>
<dbReference type="Pfam" id="PF04116">
    <property type="entry name" value="FA_hydroxylase"/>
    <property type="match status" value="1"/>
</dbReference>
<dbReference type="GO" id="GO:0016491">
    <property type="term" value="F:oxidoreductase activity"/>
    <property type="evidence" value="ECO:0007669"/>
    <property type="project" value="InterPro"/>
</dbReference>
<comment type="caution">
    <text evidence="7">The sequence shown here is derived from an EMBL/GenBank/DDBJ whole genome shotgun (WGS) entry which is preliminary data.</text>
</comment>
<evidence type="ECO:0000256" key="3">
    <source>
        <dbReference type="ARBA" id="ARBA00022989"/>
    </source>
</evidence>
<dbReference type="EMBL" id="NEDP02005089">
    <property type="protein sequence ID" value="OWF43495.1"/>
    <property type="molecule type" value="Genomic_DNA"/>
</dbReference>
<feature type="transmembrane region" description="Helical" evidence="5">
    <location>
        <begin position="12"/>
        <end position="39"/>
    </location>
</feature>
<feature type="transmembrane region" description="Helical" evidence="5">
    <location>
        <begin position="215"/>
        <end position="232"/>
    </location>
</feature>
<dbReference type="InterPro" id="IPR050307">
    <property type="entry name" value="Sterol_Desaturase_Related"/>
</dbReference>
<keyword evidence="4 5" id="KW-0472">Membrane</keyword>
<feature type="transmembrane region" description="Helical" evidence="5">
    <location>
        <begin position="79"/>
        <end position="105"/>
    </location>
</feature>
<keyword evidence="3 5" id="KW-1133">Transmembrane helix</keyword>
<gene>
    <name evidence="7" type="ORF">KP79_PYT04157</name>
</gene>
<feature type="transmembrane region" description="Helical" evidence="5">
    <location>
        <begin position="174"/>
        <end position="194"/>
    </location>
</feature>
<keyword evidence="2 5" id="KW-0812">Transmembrane</keyword>
<dbReference type="GO" id="GO:0008610">
    <property type="term" value="P:lipid biosynthetic process"/>
    <property type="evidence" value="ECO:0007669"/>
    <property type="project" value="InterPro"/>
</dbReference>
<name>A0A210Q444_MIZYE</name>
<feature type="transmembrane region" description="Helical" evidence="5">
    <location>
        <begin position="131"/>
        <end position="154"/>
    </location>
</feature>
<reference evidence="7 8" key="1">
    <citation type="journal article" date="2017" name="Nat. Ecol. Evol.">
        <title>Scallop genome provides insights into evolution of bilaterian karyotype and development.</title>
        <authorList>
            <person name="Wang S."/>
            <person name="Zhang J."/>
            <person name="Jiao W."/>
            <person name="Li J."/>
            <person name="Xun X."/>
            <person name="Sun Y."/>
            <person name="Guo X."/>
            <person name="Huan P."/>
            <person name="Dong B."/>
            <person name="Zhang L."/>
            <person name="Hu X."/>
            <person name="Sun X."/>
            <person name="Wang J."/>
            <person name="Zhao C."/>
            <person name="Wang Y."/>
            <person name="Wang D."/>
            <person name="Huang X."/>
            <person name="Wang R."/>
            <person name="Lv J."/>
            <person name="Li Y."/>
            <person name="Zhang Z."/>
            <person name="Liu B."/>
            <person name="Lu W."/>
            <person name="Hui Y."/>
            <person name="Liang J."/>
            <person name="Zhou Z."/>
            <person name="Hou R."/>
            <person name="Li X."/>
            <person name="Liu Y."/>
            <person name="Li H."/>
            <person name="Ning X."/>
            <person name="Lin Y."/>
            <person name="Zhao L."/>
            <person name="Xing Q."/>
            <person name="Dou J."/>
            <person name="Li Y."/>
            <person name="Mao J."/>
            <person name="Guo H."/>
            <person name="Dou H."/>
            <person name="Li T."/>
            <person name="Mu C."/>
            <person name="Jiang W."/>
            <person name="Fu Q."/>
            <person name="Fu X."/>
            <person name="Miao Y."/>
            <person name="Liu J."/>
            <person name="Yu Q."/>
            <person name="Li R."/>
            <person name="Liao H."/>
            <person name="Li X."/>
            <person name="Kong Y."/>
            <person name="Jiang Z."/>
            <person name="Chourrout D."/>
            <person name="Li R."/>
            <person name="Bao Z."/>
        </authorList>
    </citation>
    <scope>NUCLEOTIDE SEQUENCE [LARGE SCALE GENOMIC DNA]</scope>
    <source>
        <strain evidence="7 8">PY_sf001</strain>
    </source>
</reference>
<evidence type="ECO:0000256" key="4">
    <source>
        <dbReference type="ARBA" id="ARBA00023136"/>
    </source>
</evidence>
<dbReference type="Proteomes" id="UP000242188">
    <property type="component" value="Unassembled WGS sequence"/>
</dbReference>
<organism evidence="7 8">
    <name type="scientific">Mizuhopecten yessoensis</name>
    <name type="common">Japanese scallop</name>
    <name type="synonym">Patinopecten yessoensis</name>
    <dbReference type="NCBI Taxonomy" id="6573"/>
    <lineage>
        <taxon>Eukaryota</taxon>
        <taxon>Metazoa</taxon>
        <taxon>Spiralia</taxon>
        <taxon>Lophotrochozoa</taxon>
        <taxon>Mollusca</taxon>
        <taxon>Bivalvia</taxon>
        <taxon>Autobranchia</taxon>
        <taxon>Pteriomorphia</taxon>
        <taxon>Pectinida</taxon>
        <taxon>Pectinoidea</taxon>
        <taxon>Pectinidae</taxon>
        <taxon>Mizuhopecten</taxon>
    </lineage>
</organism>
<keyword evidence="8" id="KW-1185">Reference proteome</keyword>
<accession>A0A210Q444</accession>
<evidence type="ECO:0000256" key="1">
    <source>
        <dbReference type="ARBA" id="ARBA00004370"/>
    </source>
</evidence>
<dbReference type="GO" id="GO:0005506">
    <property type="term" value="F:iron ion binding"/>
    <property type="evidence" value="ECO:0007669"/>
    <property type="project" value="InterPro"/>
</dbReference>
<dbReference type="STRING" id="6573.A0A210Q444"/>